<dbReference type="EMBL" id="BK015703">
    <property type="protein sequence ID" value="DAE20959.1"/>
    <property type="molecule type" value="Genomic_DNA"/>
</dbReference>
<organism evidence="1">
    <name type="scientific">Siphoviridae sp. ctgBD49</name>
    <dbReference type="NCBI Taxonomy" id="2826420"/>
    <lineage>
        <taxon>Viruses</taxon>
        <taxon>Duplodnaviria</taxon>
        <taxon>Heunggongvirae</taxon>
        <taxon>Uroviricota</taxon>
        <taxon>Caudoviricetes</taxon>
    </lineage>
</organism>
<sequence length="61" mass="7616">MARKRVTLQVSRGEAPCRLCENRSINCHSRCERYINYRKERDCDLELRKKYYELRDMMYKH</sequence>
<evidence type="ECO:0000313" key="1">
    <source>
        <dbReference type="EMBL" id="DAE20959.1"/>
    </source>
</evidence>
<name>A0A8S5QNW6_9CAUD</name>
<accession>A0A8S5QNW6</accession>
<proteinExistence type="predicted"/>
<reference evidence="1" key="1">
    <citation type="journal article" date="2021" name="Proc. Natl. Acad. Sci. U.S.A.">
        <title>A Catalog of Tens of Thousands of Viruses from Human Metagenomes Reveals Hidden Associations with Chronic Diseases.</title>
        <authorList>
            <person name="Tisza M.J."/>
            <person name="Buck C.B."/>
        </authorList>
    </citation>
    <scope>NUCLEOTIDE SEQUENCE</scope>
    <source>
        <strain evidence="1">CtgBD49</strain>
    </source>
</reference>
<protein>
    <submittedName>
        <fullName evidence="1">Uncharacterized protein</fullName>
    </submittedName>
</protein>